<dbReference type="CDD" id="cd03512">
    <property type="entry name" value="Alkane-hydroxylase"/>
    <property type="match status" value="1"/>
</dbReference>
<gene>
    <name evidence="14" type="ORF">ACFO6S_09530</name>
</gene>
<dbReference type="RefSeq" id="WP_378416339.1">
    <property type="nucleotide sequence ID" value="NZ_JBHSFO010000004.1"/>
</dbReference>
<evidence type="ECO:0000256" key="11">
    <source>
        <dbReference type="ARBA" id="ARBA00023136"/>
    </source>
</evidence>
<evidence type="ECO:0000313" key="15">
    <source>
        <dbReference type="Proteomes" id="UP001595914"/>
    </source>
</evidence>
<keyword evidence="7 12" id="KW-1133">Transmembrane helix</keyword>
<feature type="transmembrane region" description="Helical" evidence="12">
    <location>
        <begin position="44"/>
        <end position="64"/>
    </location>
</feature>
<feature type="domain" description="Fatty acid desaturase" evidence="13">
    <location>
        <begin position="119"/>
        <end position="341"/>
    </location>
</feature>
<evidence type="ECO:0000259" key="13">
    <source>
        <dbReference type="Pfam" id="PF00487"/>
    </source>
</evidence>
<dbReference type="PANTHER" id="PTHR38674:SF1">
    <property type="entry name" value="ALKANE 1-MONOOXYGENASE 1"/>
    <property type="match status" value="1"/>
</dbReference>
<evidence type="ECO:0000256" key="10">
    <source>
        <dbReference type="ARBA" id="ARBA00023033"/>
    </source>
</evidence>
<evidence type="ECO:0000256" key="5">
    <source>
        <dbReference type="ARBA" id="ARBA00022692"/>
    </source>
</evidence>
<comment type="similarity">
    <text evidence="2">Belongs to the fatty acid desaturase type 1 family. AlkB subfamily.</text>
</comment>
<evidence type="ECO:0000256" key="4">
    <source>
        <dbReference type="ARBA" id="ARBA00022519"/>
    </source>
</evidence>
<feature type="transmembrane region" description="Helical" evidence="12">
    <location>
        <begin position="84"/>
        <end position="108"/>
    </location>
</feature>
<keyword evidence="15" id="KW-1185">Reference proteome</keyword>
<keyword evidence="3" id="KW-1003">Cell membrane</keyword>
<evidence type="ECO:0000256" key="7">
    <source>
        <dbReference type="ARBA" id="ARBA00022989"/>
    </source>
</evidence>
<evidence type="ECO:0000313" key="14">
    <source>
        <dbReference type="EMBL" id="MFC4603922.1"/>
    </source>
</evidence>
<feature type="transmembrane region" description="Helical" evidence="12">
    <location>
        <begin position="120"/>
        <end position="139"/>
    </location>
</feature>
<dbReference type="Pfam" id="PF00487">
    <property type="entry name" value="FA_desaturase"/>
    <property type="match status" value="1"/>
</dbReference>
<proteinExistence type="inferred from homology"/>
<dbReference type="InterPro" id="IPR033885">
    <property type="entry name" value="AlkB/XylM"/>
</dbReference>
<dbReference type="EMBL" id="JBHSFO010000004">
    <property type="protein sequence ID" value="MFC4603922.1"/>
    <property type="molecule type" value="Genomic_DNA"/>
</dbReference>
<feature type="transmembrane region" description="Helical" evidence="12">
    <location>
        <begin position="18"/>
        <end position="37"/>
    </location>
</feature>
<accession>A0ABV9FTQ5</accession>
<protein>
    <submittedName>
        <fullName evidence="14">Alkane 1-monooxygenase</fullName>
    </submittedName>
</protein>
<evidence type="ECO:0000256" key="8">
    <source>
        <dbReference type="ARBA" id="ARBA00023002"/>
    </source>
</evidence>
<keyword evidence="10" id="KW-0503">Monooxygenase</keyword>
<evidence type="ECO:0000256" key="3">
    <source>
        <dbReference type="ARBA" id="ARBA00022475"/>
    </source>
</evidence>
<reference evidence="15" key="1">
    <citation type="journal article" date="2019" name="Int. J. Syst. Evol. Microbiol.">
        <title>The Global Catalogue of Microorganisms (GCM) 10K type strain sequencing project: providing services to taxonomists for standard genome sequencing and annotation.</title>
        <authorList>
            <consortium name="The Broad Institute Genomics Platform"/>
            <consortium name="The Broad Institute Genome Sequencing Center for Infectious Disease"/>
            <person name="Wu L."/>
            <person name="Ma J."/>
        </authorList>
    </citation>
    <scope>NUCLEOTIDE SEQUENCE [LARGE SCALE GENOMIC DNA]</scope>
    <source>
        <strain evidence="15">CCUG 54520</strain>
    </source>
</reference>
<keyword evidence="11 12" id="KW-0472">Membrane</keyword>
<keyword evidence="6" id="KW-0479">Metal-binding</keyword>
<sequence>MVTRVNEDSVAWRDPKRYLWPLGLAAPLGPFIAWALVHTLGLGLFWAFGAFLWLIFIPFIDLVTGPDNSNPPEEAMAALERNRYYRWCLYLYLPLQYLGLFFGCYFLVHEPMGSGERAALAVTLGVSAAIGINVGHELVHRLPGSERTLGKWALAQSFYGHFCVEHKYGHHVRVATPEDFATARFGESFWAFLPRSIFGGIRSSWRLERARLERHGQRVWSRGNNLLVAWSMSVVCFAPLILLFGWGLLPWIAIQAAIAILLLESANYLEHYGLLRQKRPNGNYERITPQHSWNSDQLCSNLFLYHLQRHSDHHANPGRRYQLLRSFKESPQLPSGYVVMIILSLFPPLWRRVMDHRVLAHYGGDLTLINVCPRKRERVVRRYGTGAYATS</sequence>
<name>A0ABV9FTQ5_9NOCA</name>
<evidence type="ECO:0000256" key="9">
    <source>
        <dbReference type="ARBA" id="ARBA00023004"/>
    </source>
</evidence>
<dbReference type="Proteomes" id="UP001595914">
    <property type="component" value="Unassembled WGS sequence"/>
</dbReference>
<evidence type="ECO:0000256" key="2">
    <source>
        <dbReference type="ARBA" id="ARBA00010823"/>
    </source>
</evidence>
<keyword evidence="4" id="KW-0997">Cell inner membrane</keyword>
<evidence type="ECO:0000256" key="6">
    <source>
        <dbReference type="ARBA" id="ARBA00022723"/>
    </source>
</evidence>
<evidence type="ECO:0000256" key="12">
    <source>
        <dbReference type="SAM" id="Phobius"/>
    </source>
</evidence>
<keyword evidence="8" id="KW-0560">Oxidoreductase</keyword>
<evidence type="ECO:0000256" key="1">
    <source>
        <dbReference type="ARBA" id="ARBA00004429"/>
    </source>
</evidence>
<keyword evidence="5 12" id="KW-0812">Transmembrane</keyword>
<organism evidence="14 15">
    <name type="scientific">Rhodococcus kronopolitis</name>
    <dbReference type="NCBI Taxonomy" id="1460226"/>
    <lineage>
        <taxon>Bacteria</taxon>
        <taxon>Bacillati</taxon>
        <taxon>Actinomycetota</taxon>
        <taxon>Actinomycetes</taxon>
        <taxon>Mycobacteriales</taxon>
        <taxon>Nocardiaceae</taxon>
        <taxon>Rhodococcus</taxon>
    </lineage>
</organism>
<keyword evidence="9" id="KW-0408">Iron</keyword>
<comment type="caution">
    <text evidence="14">The sequence shown here is derived from an EMBL/GenBank/DDBJ whole genome shotgun (WGS) entry which is preliminary data.</text>
</comment>
<dbReference type="PANTHER" id="PTHR38674">
    <property type="entry name" value="ALKANE 1-MONOOXYGENASE 1"/>
    <property type="match status" value="1"/>
</dbReference>
<dbReference type="InterPro" id="IPR005804">
    <property type="entry name" value="FA_desaturase_dom"/>
</dbReference>
<feature type="transmembrane region" description="Helical" evidence="12">
    <location>
        <begin position="226"/>
        <end position="246"/>
    </location>
</feature>
<feature type="transmembrane region" description="Helical" evidence="12">
    <location>
        <begin position="252"/>
        <end position="269"/>
    </location>
</feature>
<comment type="subcellular location">
    <subcellularLocation>
        <location evidence="1">Cell inner membrane</location>
        <topology evidence="1">Multi-pass membrane protein</topology>
    </subcellularLocation>
</comment>